<keyword evidence="8" id="KW-1185">Reference proteome</keyword>
<keyword evidence="5" id="KW-0732">Signal</keyword>
<keyword evidence="1" id="KW-0645">Protease</keyword>
<proteinExistence type="predicted"/>
<dbReference type="PROSITE" id="PS50240">
    <property type="entry name" value="TRYPSIN_DOM"/>
    <property type="match status" value="1"/>
</dbReference>
<reference evidence="7" key="1">
    <citation type="submission" date="2021-02" db="EMBL/GenBank/DDBJ databases">
        <authorList>
            <person name="Steward A R."/>
        </authorList>
    </citation>
    <scope>NUCLEOTIDE SEQUENCE</scope>
</reference>
<dbReference type="SMART" id="SM00020">
    <property type="entry name" value="Tryp_SPc"/>
    <property type="match status" value="1"/>
</dbReference>
<evidence type="ECO:0000259" key="6">
    <source>
        <dbReference type="PROSITE" id="PS50240"/>
    </source>
</evidence>
<dbReference type="GO" id="GO:0004252">
    <property type="term" value="F:serine-type endopeptidase activity"/>
    <property type="evidence" value="ECO:0007669"/>
    <property type="project" value="InterPro"/>
</dbReference>
<dbReference type="InterPro" id="IPR050430">
    <property type="entry name" value="Peptidase_S1"/>
</dbReference>
<evidence type="ECO:0000256" key="5">
    <source>
        <dbReference type="SAM" id="SignalP"/>
    </source>
</evidence>
<feature type="domain" description="Peptidase S1" evidence="6">
    <location>
        <begin position="69"/>
        <end position="288"/>
    </location>
</feature>
<dbReference type="OrthoDB" id="7726766at2759"/>
<dbReference type="Pfam" id="PF00089">
    <property type="entry name" value="Trypsin"/>
    <property type="match status" value="1"/>
</dbReference>
<comment type="caution">
    <text evidence="7">The sequence shown here is derived from an EMBL/GenBank/DDBJ whole genome shotgun (WGS) entry which is preliminary data.</text>
</comment>
<accession>A0A821N8W3</accession>
<dbReference type="Proteomes" id="UP000663880">
    <property type="component" value="Unassembled WGS sequence"/>
</dbReference>
<keyword evidence="2" id="KW-0378">Hydrolase</keyword>
<evidence type="ECO:0000256" key="4">
    <source>
        <dbReference type="ARBA" id="ARBA00023157"/>
    </source>
</evidence>
<dbReference type="AlphaFoldDB" id="A0A821N8W3"/>
<feature type="signal peptide" evidence="5">
    <location>
        <begin position="1"/>
        <end position="24"/>
    </location>
</feature>
<sequence>MGKNILMDFLICVLLLFNILQICASQVDKKSADYNEPLDDSAMNGMDIADQDMSTNNNVSMCVRRQNTLMHEIQTASPKQFPFVVALMSQRNEYVCAGSIVANGIILTSGHCTQLASYALVNTTSDKKDEATIQLHVIKTENFPTYTGPDAAKNVGILFTEKHNNTIASKIRLSNVTDGKNLNEMEAIGFGLNTEVGQPKTLQVIGVEQRSTSGDVLLGFFDCIETKVPTCFKDLGGPVIFDSELIGVVTKGQNECTKEMTTSYAINKHIVDVLPIYTFKAWLDDQILKNQEQVKEPLEIYPSKPIFREAVHVMTSSGNGFKISLSLFIIQILYKLLLIY</sequence>
<dbReference type="PANTHER" id="PTHR24276">
    <property type="entry name" value="POLYSERASE-RELATED"/>
    <property type="match status" value="1"/>
</dbReference>
<dbReference type="InterPro" id="IPR001254">
    <property type="entry name" value="Trypsin_dom"/>
</dbReference>
<dbReference type="GO" id="GO:0006508">
    <property type="term" value="P:proteolysis"/>
    <property type="evidence" value="ECO:0007669"/>
    <property type="project" value="UniProtKB-KW"/>
</dbReference>
<organism evidence="7 8">
    <name type="scientific">Pieris macdunnoughi</name>
    <dbReference type="NCBI Taxonomy" id="345717"/>
    <lineage>
        <taxon>Eukaryota</taxon>
        <taxon>Metazoa</taxon>
        <taxon>Ecdysozoa</taxon>
        <taxon>Arthropoda</taxon>
        <taxon>Hexapoda</taxon>
        <taxon>Insecta</taxon>
        <taxon>Pterygota</taxon>
        <taxon>Neoptera</taxon>
        <taxon>Endopterygota</taxon>
        <taxon>Lepidoptera</taxon>
        <taxon>Glossata</taxon>
        <taxon>Ditrysia</taxon>
        <taxon>Papilionoidea</taxon>
        <taxon>Pieridae</taxon>
        <taxon>Pierinae</taxon>
        <taxon>Pieris</taxon>
    </lineage>
</organism>
<dbReference type="SUPFAM" id="SSF50494">
    <property type="entry name" value="Trypsin-like serine proteases"/>
    <property type="match status" value="1"/>
</dbReference>
<feature type="chain" id="PRO_5032383490" description="Peptidase S1 domain-containing protein" evidence="5">
    <location>
        <begin position="25"/>
        <end position="340"/>
    </location>
</feature>
<gene>
    <name evidence="7" type="ORF">PMACD_LOCUS2484</name>
</gene>
<dbReference type="PANTHER" id="PTHR24276:SF98">
    <property type="entry name" value="FI18310P1-RELATED"/>
    <property type="match status" value="1"/>
</dbReference>
<evidence type="ECO:0000256" key="2">
    <source>
        <dbReference type="ARBA" id="ARBA00022801"/>
    </source>
</evidence>
<keyword evidence="3" id="KW-0720">Serine protease</keyword>
<evidence type="ECO:0000313" key="7">
    <source>
        <dbReference type="EMBL" id="CAF4783709.1"/>
    </source>
</evidence>
<protein>
    <recommendedName>
        <fullName evidence="6">Peptidase S1 domain-containing protein</fullName>
    </recommendedName>
</protein>
<dbReference type="Gene3D" id="2.40.10.10">
    <property type="entry name" value="Trypsin-like serine proteases"/>
    <property type="match status" value="2"/>
</dbReference>
<dbReference type="InterPro" id="IPR009003">
    <property type="entry name" value="Peptidase_S1_PA"/>
</dbReference>
<evidence type="ECO:0000313" key="8">
    <source>
        <dbReference type="Proteomes" id="UP000663880"/>
    </source>
</evidence>
<evidence type="ECO:0000256" key="3">
    <source>
        <dbReference type="ARBA" id="ARBA00022825"/>
    </source>
</evidence>
<dbReference type="InterPro" id="IPR043504">
    <property type="entry name" value="Peptidase_S1_PA_chymotrypsin"/>
</dbReference>
<keyword evidence="4" id="KW-1015">Disulfide bond</keyword>
<dbReference type="EMBL" id="CAJOBZ010000004">
    <property type="protein sequence ID" value="CAF4783709.1"/>
    <property type="molecule type" value="Genomic_DNA"/>
</dbReference>
<name>A0A821N8W3_9NEOP</name>
<evidence type="ECO:0000256" key="1">
    <source>
        <dbReference type="ARBA" id="ARBA00022670"/>
    </source>
</evidence>